<dbReference type="SUPFAM" id="SSF56059">
    <property type="entry name" value="Glutathione synthetase ATP-binding domain-like"/>
    <property type="match status" value="1"/>
</dbReference>
<keyword evidence="3 4" id="KW-0961">Cell wall biogenesis/degradation</keyword>
<keyword evidence="4" id="KW-0133">Cell shape</keyword>
<dbReference type="Gene3D" id="3.30.470.20">
    <property type="entry name" value="ATP-grasp fold, B domain"/>
    <property type="match status" value="1"/>
</dbReference>
<evidence type="ECO:0000313" key="7">
    <source>
        <dbReference type="EMBL" id="MFC3689133.1"/>
    </source>
</evidence>
<dbReference type="GO" id="GO:0008716">
    <property type="term" value="F:D-alanine-D-alanine ligase activity"/>
    <property type="evidence" value="ECO:0007669"/>
    <property type="project" value="UniProtKB-EC"/>
</dbReference>
<feature type="domain" description="ATP-grasp" evidence="6">
    <location>
        <begin position="103"/>
        <end position="309"/>
    </location>
</feature>
<dbReference type="Proteomes" id="UP001595685">
    <property type="component" value="Unassembled WGS sequence"/>
</dbReference>
<evidence type="ECO:0000256" key="1">
    <source>
        <dbReference type="ARBA" id="ARBA00010871"/>
    </source>
</evidence>
<comment type="function">
    <text evidence="4">Cell wall formation.</text>
</comment>
<sequence>MSTDLDVLVLAGGLSAEREVSLASGRRVVAALHEAGVQAAAVDAGADLVDVVTRRRPDVVWPVLHGAGGEDGSLLQVLELLGLPVVGSSAAAARLAWDKTSTAAVVARAGTCVPPSVTLTHGVLRDLGADALLPHVTRTLPVPVVVKPVHGGSSLGVGVVHDEAHLARAMMAALGHDSACRVERLVSGVEVAVGVVDDGSGPRALPPVEIAPDSGSYDYEARYTAGATEFHSPARLPDAVLDRLRAESVAVHETLGLSSISRSDWIVSEDGTPWFLEVNTSPGLTGTSLLPQAVVAAGETLPVLYRALAVAALRR</sequence>
<keyword evidence="4" id="KW-0963">Cytoplasm</keyword>
<dbReference type="InterPro" id="IPR011095">
    <property type="entry name" value="Dala_Dala_lig_C"/>
</dbReference>
<dbReference type="PIRSF" id="PIRSF039102">
    <property type="entry name" value="Ddl/VanB"/>
    <property type="match status" value="1"/>
</dbReference>
<keyword evidence="5" id="KW-0547">Nucleotide-binding</keyword>
<dbReference type="PANTHER" id="PTHR23132:SF23">
    <property type="entry name" value="D-ALANINE--D-ALANINE LIGASE B"/>
    <property type="match status" value="1"/>
</dbReference>
<organism evidence="7 8">
    <name type="scientific">Aquipuribacter hungaricus</name>
    <dbReference type="NCBI Taxonomy" id="545624"/>
    <lineage>
        <taxon>Bacteria</taxon>
        <taxon>Bacillati</taxon>
        <taxon>Actinomycetota</taxon>
        <taxon>Actinomycetes</taxon>
        <taxon>Micrococcales</taxon>
        <taxon>Intrasporangiaceae</taxon>
        <taxon>Aquipuribacter</taxon>
    </lineage>
</organism>
<comment type="subcellular location">
    <subcellularLocation>
        <location evidence="4">Cytoplasm</location>
    </subcellularLocation>
</comment>
<gene>
    <name evidence="4" type="primary">ddl</name>
    <name evidence="7" type="ORF">ACFOLH_12340</name>
</gene>
<dbReference type="HAMAP" id="MF_00047">
    <property type="entry name" value="Dala_Dala_lig"/>
    <property type="match status" value="1"/>
</dbReference>
<dbReference type="RefSeq" id="WP_340292255.1">
    <property type="nucleotide sequence ID" value="NZ_JBBEOI010000065.1"/>
</dbReference>
<keyword evidence="2 4" id="KW-0436">Ligase</keyword>
<dbReference type="EMBL" id="JBHRWW010000007">
    <property type="protein sequence ID" value="MFC3689133.1"/>
    <property type="molecule type" value="Genomic_DNA"/>
</dbReference>
<comment type="similarity">
    <text evidence="1 4">Belongs to the D-alanine--D-alanine ligase family.</text>
</comment>
<dbReference type="EC" id="6.3.2.4" evidence="4"/>
<comment type="catalytic activity">
    <reaction evidence="4">
        <text>2 D-alanine + ATP = D-alanyl-D-alanine + ADP + phosphate + H(+)</text>
        <dbReference type="Rhea" id="RHEA:11224"/>
        <dbReference type="ChEBI" id="CHEBI:15378"/>
        <dbReference type="ChEBI" id="CHEBI:30616"/>
        <dbReference type="ChEBI" id="CHEBI:43474"/>
        <dbReference type="ChEBI" id="CHEBI:57416"/>
        <dbReference type="ChEBI" id="CHEBI:57822"/>
        <dbReference type="ChEBI" id="CHEBI:456216"/>
        <dbReference type="EC" id="6.3.2.4"/>
    </reaction>
</comment>
<comment type="pathway">
    <text evidence="4">Cell wall biogenesis; peptidoglycan biosynthesis.</text>
</comment>
<evidence type="ECO:0000256" key="3">
    <source>
        <dbReference type="ARBA" id="ARBA00023316"/>
    </source>
</evidence>
<evidence type="ECO:0000313" key="8">
    <source>
        <dbReference type="Proteomes" id="UP001595685"/>
    </source>
</evidence>
<protein>
    <recommendedName>
        <fullName evidence="4">D-alanine--D-alanine ligase</fullName>
        <ecNumber evidence="4">6.3.2.4</ecNumber>
    </recommendedName>
    <alternativeName>
        <fullName evidence="4">D-Ala-D-Ala ligase</fullName>
    </alternativeName>
    <alternativeName>
        <fullName evidence="4">D-alanylalanine synthetase</fullName>
    </alternativeName>
</protein>
<evidence type="ECO:0000259" key="6">
    <source>
        <dbReference type="PROSITE" id="PS50975"/>
    </source>
</evidence>
<dbReference type="Gene3D" id="3.30.1490.20">
    <property type="entry name" value="ATP-grasp fold, A domain"/>
    <property type="match status" value="1"/>
</dbReference>
<dbReference type="InterPro" id="IPR011761">
    <property type="entry name" value="ATP-grasp"/>
</dbReference>
<dbReference type="PANTHER" id="PTHR23132">
    <property type="entry name" value="D-ALANINE--D-ALANINE LIGASE"/>
    <property type="match status" value="1"/>
</dbReference>
<dbReference type="SUPFAM" id="SSF52440">
    <property type="entry name" value="PreATP-grasp domain"/>
    <property type="match status" value="1"/>
</dbReference>
<dbReference type="InterPro" id="IPR016185">
    <property type="entry name" value="PreATP-grasp_dom_sf"/>
</dbReference>
<dbReference type="NCBIfam" id="NF002378">
    <property type="entry name" value="PRK01372.1"/>
    <property type="match status" value="1"/>
</dbReference>
<dbReference type="InterPro" id="IPR013815">
    <property type="entry name" value="ATP_grasp_subdomain_1"/>
</dbReference>
<proteinExistence type="inferred from homology"/>
<dbReference type="InterPro" id="IPR005905">
    <property type="entry name" value="D_ala_D_ala"/>
</dbReference>
<comment type="caution">
    <text evidence="7">The sequence shown here is derived from an EMBL/GenBank/DDBJ whole genome shotgun (WGS) entry which is preliminary data.</text>
</comment>
<evidence type="ECO:0000256" key="5">
    <source>
        <dbReference type="PROSITE-ProRule" id="PRU00409"/>
    </source>
</evidence>
<dbReference type="Gene3D" id="3.40.50.20">
    <property type="match status" value="1"/>
</dbReference>
<keyword evidence="8" id="KW-1185">Reference proteome</keyword>
<evidence type="ECO:0000256" key="2">
    <source>
        <dbReference type="ARBA" id="ARBA00022598"/>
    </source>
</evidence>
<keyword evidence="5" id="KW-0067">ATP-binding</keyword>
<evidence type="ECO:0000256" key="4">
    <source>
        <dbReference type="HAMAP-Rule" id="MF_00047"/>
    </source>
</evidence>
<reference evidence="8" key="1">
    <citation type="journal article" date="2019" name="Int. J. Syst. Evol. Microbiol.">
        <title>The Global Catalogue of Microorganisms (GCM) 10K type strain sequencing project: providing services to taxonomists for standard genome sequencing and annotation.</title>
        <authorList>
            <consortium name="The Broad Institute Genomics Platform"/>
            <consortium name="The Broad Institute Genome Sequencing Center for Infectious Disease"/>
            <person name="Wu L."/>
            <person name="Ma J."/>
        </authorList>
    </citation>
    <scope>NUCLEOTIDE SEQUENCE [LARGE SCALE GENOMIC DNA]</scope>
    <source>
        <strain evidence="8">NCAIM B.02333</strain>
    </source>
</reference>
<name>A0ABV7WGY1_9MICO</name>
<keyword evidence="4" id="KW-0573">Peptidoglycan synthesis</keyword>
<dbReference type="PROSITE" id="PS50975">
    <property type="entry name" value="ATP_GRASP"/>
    <property type="match status" value="1"/>
</dbReference>
<dbReference type="Pfam" id="PF07478">
    <property type="entry name" value="Dala_Dala_lig_C"/>
    <property type="match status" value="1"/>
</dbReference>
<accession>A0ABV7WGY1</accession>